<evidence type="ECO:0000313" key="3">
    <source>
        <dbReference type="Proteomes" id="UP000838749"/>
    </source>
</evidence>
<name>A0ABM9BFP0_9BACL</name>
<gene>
    <name evidence="2" type="ORF">PAECIP111894_03999</name>
</gene>
<dbReference type="EMBL" id="CAKMAB010000025">
    <property type="protein sequence ID" value="CAH1057826.1"/>
    <property type="molecule type" value="Genomic_DNA"/>
</dbReference>
<organism evidence="2 3">
    <name type="scientific">Paenibacillus pseudetheri</name>
    <dbReference type="NCBI Taxonomy" id="2897682"/>
    <lineage>
        <taxon>Bacteria</taxon>
        <taxon>Bacillati</taxon>
        <taxon>Bacillota</taxon>
        <taxon>Bacilli</taxon>
        <taxon>Bacillales</taxon>
        <taxon>Paenibacillaceae</taxon>
        <taxon>Paenibacillus</taxon>
    </lineage>
</organism>
<keyword evidence="1" id="KW-0812">Transmembrane</keyword>
<keyword evidence="1" id="KW-0472">Membrane</keyword>
<protein>
    <submittedName>
        <fullName evidence="2">Uncharacterized protein</fullName>
    </submittedName>
</protein>
<evidence type="ECO:0000256" key="1">
    <source>
        <dbReference type="SAM" id="Phobius"/>
    </source>
</evidence>
<reference evidence="2" key="1">
    <citation type="submission" date="2021-12" db="EMBL/GenBank/DDBJ databases">
        <authorList>
            <person name="Criscuolo A."/>
        </authorList>
    </citation>
    <scope>NUCLEOTIDE SEQUENCE</scope>
    <source>
        <strain evidence="2">CIP111894</strain>
    </source>
</reference>
<dbReference type="RefSeq" id="WP_234538652.1">
    <property type="nucleotide sequence ID" value="NZ_CAKMAB010000025.1"/>
</dbReference>
<feature type="transmembrane region" description="Helical" evidence="1">
    <location>
        <begin position="43"/>
        <end position="64"/>
    </location>
</feature>
<dbReference type="Proteomes" id="UP000838749">
    <property type="component" value="Unassembled WGS sequence"/>
</dbReference>
<sequence length="152" mass="18188">MRFHETSLSIKHPNVMKTLFAMCISEVSLIITMHISTNRTPDFLFFFPRIWFIFIFIIIIFLLYRFLSSKSITIGDNFIISLNKKRYDADEISSVFIDGKRIGIKTVDKKLVPLHLYFTFKKENTVNGMEEIREWAKRNNKPIRYKFFFGWI</sequence>
<feature type="transmembrane region" description="Helical" evidence="1">
    <location>
        <begin position="20"/>
        <end position="37"/>
    </location>
</feature>
<keyword evidence="3" id="KW-1185">Reference proteome</keyword>
<proteinExistence type="predicted"/>
<keyword evidence="1" id="KW-1133">Transmembrane helix</keyword>
<comment type="caution">
    <text evidence="2">The sequence shown here is derived from an EMBL/GenBank/DDBJ whole genome shotgun (WGS) entry which is preliminary data.</text>
</comment>
<accession>A0ABM9BFP0</accession>
<evidence type="ECO:0000313" key="2">
    <source>
        <dbReference type="EMBL" id="CAH1057826.1"/>
    </source>
</evidence>